<evidence type="ECO:0000313" key="8">
    <source>
        <dbReference type="EMBL" id="CRK48251.1"/>
    </source>
</evidence>
<sequence length="75" mass="8155">SGSKAPEVQAAATLAASKLLLGRVVTDHDSSSELLKTLIIAYFDPSSAHNQSVRQALNYFLPVFCFSRAENQELM</sequence>
<keyword evidence="2" id="KW-0158">Chromosome</keyword>
<keyword evidence="6" id="KW-0131">Cell cycle</keyword>
<dbReference type="InterPro" id="IPR027165">
    <property type="entry name" value="CND3"/>
</dbReference>
<accession>A0A0G4NPF4</accession>
<dbReference type="EMBL" id="CVQI01037278">
    <property type="protein sequence ID" value="CRK48251.1"/>
    <property type="molecule type" value="Genomic_DNA"/>
</dbReference>
<evidence type="ECO:0000256" key="2">
    <source>
        <dbReference type="ARBA" id="ARBA00022454"/>
    </source>
</evidence>
<dbReference type="Proteomes" id="UP000045706">
    <property type="component" value="Unassembled WGS sequence"/>
</dbReference>
<dbReference type="Pfam" id="PF12719">
    <property type="entry name" value="Cnd3"/>
    <property type="match status" value="1"/>
</dbReference>
<reference evidence="9" key="1">
    <citation type="submission" date="2015-05" db="EMBL/GenBank/DDBJ databases">
        <authorList>
            <person name="Fogelqvist Johan"/>
        </authorList>
    </citation>
    <scope>NUCLEOTIDE SEQUENCE [LARGE SCALE GENOMIC DNA]</scope>
</reference>
<dbReference type="GO" id="GO:0000793">
    <property type="term" value="C:condensed chromosome"/>
    <property type="evidence" value="ECO:0007669"/>
    <property type="project" value="TreeGrafter"/>
</dbReference>
<evidence type="ECO:0000256" key="3">
    <source>
        <dbReference type="ARBA" id="ARBA00022618"/>
    </source>
</evidence>
<dbReference type="GO" id="GO:0000796">
    <property type="term" value="C:condensin complex"/>
    <property type="evidence" value="ECO:0007669"/>
    <property type="project" value="InterPro"/>
</dbReference>
<evidence type="ECO:0000256" key="6">
    <source>
        <dbReference type="ARBA" id="ARBA00023306"/>
    </source>
</evidence>
<dbReference type="AlphaFoldDB" id="A0A0G4NPF4"/>
<protein>
    <recommendedName>
        <fullName evidence="7">Nuclear condensin complex subunit 3 C-terminal domain-containing protein</fullName>
    </recommendedName>
</protein>
<feature type="non-terminal residue" evidence="8">
    <location>
        <position position="75"/>
    </location>
</feature>
<dbReference type="GO" id="GO:0051301">
    <property type="term" value="P:cell division"/>
    <property type="evidence" value="ECO:0007669"/>
    <property type="project" value="UniProtKB-KW"/>
</dbReference>
<evidence type="ECO:0000256" key="5">
    <source>
        <dbReference type="ARBA" id="ARBA00023067"/>
    </source>
</evidence>
<evidence type="ECO:0000259" key="7">
    <source>
        <dbReference type="Pfam" id="PF12719"/>
    </source>
</evidence>
<feature type="domain" description="Nuclear condensin complex subunit 3 C-terminal" evidence="7">
    <location>
        <begin position="5"/>
        <end position="75"/>
    </location>
</feature>
<dbReference type="GO" id="GO:0007076">
    <property type="term" value="P:mitotic chromosome condensation"/>
    <property type="evidence" value="ECO:0007669"/>
    <property type="project" value="InterPro"/>
</dbReference>
<keyword evidence="4" id="KW-0498">Mitosis</keyword>
<gene>
    <name evidence="8" type="ORF">BN1723_020491</name>
</gene>
<evidence type="ECO:0000256" key="4">
    <source>
        <dbReference type="ARBA" id="ARBA00022776"/>
    </source>
</evidence>
<comment type="subcellular location">
    <subcellularLocation>
        <location evidence="1">Chromosome</location>
    </subcellularLocation>
</comment>
<evidence type="ECO:0000256" key="1">
    <source>
        <dbReference type="ARBA" id="ARBA00004286"/>
    </source>
</evidence>
<keyword evidence="5" id="KW-0226">DNA condensation</keyword>
<organism evidence="8 9">
    <name type="scientific">Verticillium longisporum</name>
    <name type="common">Verticillium dahliae var. longisporum</name>
    <dbReference type="NCBI Taxonomy" id="100787"/>
    <lineage>
        <taxon>Eukaryota</taxon>
        <taxon>Fungi</taxon>
        <taxon>Dikarya</taxon>
        <taxon>Ascomycota</taxon>
        <taxon>Pezizomycotina</taxon>
        <taxon>Sordariomycetes</taxon>
        <taxon>Hypocreomycetidae</taxon>
        <taxon>Glomerellales</taxon>
        <taxon>Plectosphaerellaceae</taxon>
        <taxon>Verticillium</taxon>
    </lineage>
</organism>
<evidence type="ECO:0000313" key="9">
    <source>
        <dbReference type="Proteomes" id="UP000045706"/>
    </source>
</evidence>
<keyword evidence="3" id="KW-0132">Cell division</keyword>
<proteinExistence type="predicted"/>
<feature type="non-terminal residue" evidence="8">
    <location>
        <position position="1"/>
    </location>
</feature>
<dbReference type="PANTHER" id="PTHR14418:SF5">
    <property type="entry name" value="CONDENSIN COMPLEX SUBUNIT 3"/>
    <property type="match status" value="1"/>
</dbReference>
<dbReference type="PANTHER" id="PTHR14418">
    <property type="entry name" value="CONDENSIN COMPLEX SUBUNIT 3-RELATED"/>
    <property type="match status" value="1"/>
</dbReference>
<dbReference type="InterPro" id="IPR025977">
    <property type="entry name" value="Cnd3_C"/>
</dbReference>
<name>A0A0G4NPF4_VERLO</name>